<feature type="transmembrane region" description="Helical" evidence="1">
    <location>
        <begin position="26"/>
        <end position="52"/>
    </location>
</feature>
<evidence type="ECO:0000313" key="3">
    <source>
        <dbReference type="Proteomes" id="UP000675554"/>
    </source>
</evidence>
<evidence type="ECO:0000313" key="2">
    <source>
        <dbReference type="EMBL" id="MBR7675186.1"/>
    </source>
</evidence>
<protein>
    <recommendedName>
        <fullName evidence="4">Integral membrane protein</fullName>
    </recommendedName>
</protein>
<dbReference type="Proteomes" id="UP000675554">
    <property type="component" value="Unassembled WGS sequence"/>
</dbReference>
<feature type="non-terminal residue" evidence="2">
    <location>
        <position position="324"/>
    </location>
</feature>
<sequence length="324" mass="33351">MSQVTQRSPSLSPYARTARRPLPASGAWLFGGAVAACLGLGLLAVVVLLLWITSPYPDSGPGGALHVAADLWLLAHGARLVRAETLSGQSAPMALTPMLLAVPPAWLLYRTTLLALVEGEERGDGRGPRSVVGWVAGGYLLVAGAAVCYTATGPLRVDVLSAVLRLPLFVLGVTAVAGWLGGGRPALELPARLNRLRWLNWLHRVFARPLLRILTRRRVLTAVRGAGAAVAVLVGGGALLAGGVTVWHAGAAQRAFPQLTDSWSGYVAVLLAAVALVPNAAVWGAAYALGPGFTLGAGSAVDPLGGAVGYPQLPHFPLLAALPG</sequence>
<organism evidence="2 3">
    <name type="scientific">Streptomyces daliensis</name>
    <dbReference type="NCBI Taxonomy" id="299421"/>
    <lineage>
        <taxon>Bacteria</taxon>
        <taxon>Bacillati</taxon>
        <taxon>Actinomycetota</taxon>
        <taxon>Actinomycetes</taxon>
        <taxon>Kitasatosporales</taxon>
        <taxon>Streptomycetaceae</taxon>
        <taxon>Streptomyces</taxon>
    </lineage>
</organism>
<dbReference type="Pfam" id="PF19877">
    <property type="entry name" value="DUF6350"/>
    <property type="match status" value="1"/>
</dbReference>
<dbReference type="EMBL" id="JAGSMN010000440">
    <property type="protein sequence ID" value="MBR7675186.1"/>
    <property type="molecule type" value="Genomic_DNA"/>
</dbReference>
<feature type="transmembrane region" description="Helical" evidence="1">
    <location>
        <begin position="226"/>
        <end position="247"/>
    </location>
</feature>
<keyword evidence="1" id="KW-0812">Transmembrane</keyword>
<feature type="transmembrane region" description="Helical" evidence="1">
    <location>
        <begin position="163"/>
        <end position="182"/>
    </location>
</feature>
<keyword evidence="1" id="KW-0472">Membrane</keyword>
<evidence type="ECO:0008006" key="4">
    <source>
        <dbReference type="Google" id="ProtNLM"/>
    </source>
</evidence>
<gene>
    <name evidence="2" type="ORF">KDA82_19590</name>
</gene>
<reference evidence="2" key="1">
    <citation type="submission" date="2021-04" db="EMBL/GenBank/DDBJ databases">
        <title>Sequencing of actinobacteria type strains.</title>
        <authorList>
            <person name="Nguyen G.-S."/>
            <person name="Wentzel A."/>
        </authorList>
    </citation>
    <scope>NUCLEOTIDE SEQUENCE</scope>
    <source>
        <strain evidence="2">DSM 42095</strain>
    </source>
</reference>
<dbReference type="AlphaFoldDB" id="A0A8T4ISB2"/>
<keyword evidence="3" id="KW-1185">Reference proteome</keyword>
<keyword evidence="1" id="KW-1133">Transmembrane helix</keyword>
<comment type="caution">
    <text evidence="2">The sequence shown here is derived from an EMBL/GenBank/DDBJ whole genome shotgun (WGS) entry which is preliminary data.</text>
</comment>
<proteinExistence type="predicted"/>
<dbReference type="InterPro" id="IPR045931">
    <property type="entry name" value="DUF6350"/>
</dbReference>
<accession>A0A8T4ISB2</accession>
<evidence type="ECO:0000256" key="1">
    <source>
        <dbReference type="SAM" id="Phobius"/>
    </source>
</evidence>
<feature type="transmembrane region" description="Helical" evidence="1">
    <location>
        <begin position="267"/>
        <end position="289"/>
    </location>
</feature>
<feature type="transmembrane region" description="Helical" evidence="1">
    <location>
        <begin position="131"/>
        <end position="151"/>
    </location>
</feature>
<name>A0A8T4ISB2_9ACTN</name>